<sequence length="723" mass="81907">MGKETGQSVVGVIDNIVRLGVMFILAIIFIIMGVAMWDSNNSQELYKGSFSTATLDRNWTLLSRGTERKVDLPLELNTEKGEEIELVNSLPGDLSDGMSLMIRANMQDVTIYVDEEKRVEYTTASIKDMSYYIPSAYVVIDLNEEDSGKIIRMVICPKEQPVVNEVRISYGNNVWFDVIKKGLPASVFAIIILILGVLMVVAAFVLRKYFNANTPRNLGFLMINIALWIISESGLRQFIFSRPSLTMYFSYILVELIGAMACLYFDEVQHGVYHRFYLVAECIVLGQVVLNVGLHVLKIADLYVTMKYSHMWIAFCAVLAIATIVIDIYTKRGRTYAITIIGMVCFIIMSLNELLGFYLNRFHVFGGSICIAMLFLMVATIIQTVYDEVNGVENREKMQTAMTINTIQTIAGAIDARDEYTGGHSERVGFYASRLAREMAADYDLTEEDILRVHYIGLVHDIGKIGVADTVLNKSGRLTAEEFSLMKKHTEIGYEIMNSLGQEIKGVLDGIRYHHERFDGLGYPDGLSDTDIPLIARILALADSYDAMTSNRVYRKRLTDEQVREEILKNSGTQFDPALAEIFIRLIDRKELSVMTVEGAAADLSGVVRKSSLLEDKLQRDLLDKVDIVNPTHIRMLCYIMKLMEKKGKEYIVYFASAKSMEKLEEQIKENSSNHDVFLLYTNEQYIIALYDKTEEEKFVFVNSVRMGCHDVKMVDIMDMLDS</sequence>
<keyword evidence="1" id="KW-1133">Transmembrane helix</keyword>
<dbReference type="Gene3D" id="1.10.3210.10">
    <property type="entry name" value="Hypothetical protein af1432"/>
    <property type="match status" value="1"/>
</dbReference>
<feature type="transmembrane region" description="Helical" evidence="1">
    <location>
        <begin position="365"/>
        <end position="386"/>
    </location>
</feature>
<dbReference type="PANTHER" id="PTHR43155">
    <property type="entry name" value="CYCLIC DI-GMP PHOSPHODIESTERASE PA4108-RELATED"/>
    <property type="match status" value="1"/>
</dbReference>
<feature type="transmembrane region" description="Helical" evidence="1">
    <location>
        <begin position="185"/>
        <end position="206"/>
    </location>
</feature>
<comment type="caution">
    <text evidence="4">The sequence shown here is derived from an EMBL/GenBank/DDBJ whole genome shotgun (WGS) entry which is preliminary data.</text>
</comment>
<reference evidence="4 5" key="1">
    <citation type="submission" date="2017-10" db="EMBL/GenBank/DDBJ databases">
        <title>Resolving the taxonomy of Roseburia spp., Eubacterium rectale and Agathobacter spp. through phylogenomic analysis.</title>
        <authorList>
            <person name="Sheridan P.O."/>
            <person name="Walker A.W."/>
            <person name="Duncan S.H."/>
            <person name="Scott K.P."/>
            <person name="Toole P.W.O."/>
            <person name="Luis P."/>
            <person name="Flint H.J."/>
        </authorList>
    </citation>
    <scope>NUCLEOTIDE SEQUENCE [LARGE SCALE GENOMIC DNA]</scope>
    <source>
        <strain evidence="4 5">JK626</strain>
    </source>
</reference>
<dbReference type="InterPro" id="IPR037522">
    <property type="entry name" value="HD_GYP_dom"/>
</dbReference>
<evidence type="ECO:0000256" key="1">
    <source>
        <dbReference type="SAM" id="Phobius"/>
    </source>
</evidence>
<keyword evidence="1" id="KW-0472">Membrane</keyword>
<feature type="domain" description="HD" evidence="2">
    <location>
        <begin position="421"/>
        <end position="548"/>
    </location>
</feature>
<dbReference type="EMBL" id="PDYF01000002">
    <property type="protein sequence ID" value="PHU36590.1"/>
    <property type="molecule type" value="Genomic_DNA"/>
</dbReference>
<protein>
    <submittedName>
        <fullName evidence="4">Uncharacterized protein</fullName>
    </submittedName>
</protein>
<evidence type="ECO:0000313" key="4">
    <source>
        <dbReference type="EMBL" id="PHU36590.1"/>
    </source>
</evidence>
<evidence type="ECO:0000313" key="5">
    <source>
        <dbReference type="Proteomes" id="UP000225889"/>
    </source>
</evidence>
<feature type="transmembrane region" description="Helical" evidence="1">
    <location>
        <begin position="245"/>
        <end position="265"/>
    </location>
</feature>
<dbReference type="InterPro" id="IPR003607">
    <property type="entry name" value="HD/PDEase_dom"/>
</dbReference>
<feature type="transmembrane region" description="Helical" evidence="1">
    <location>
        <begin position="336"/>
        <end position="359"/>
    </location>
</feature>
<feature type="transmembrane region" description="Helical" evidence="1">
    <location>
        <begin position="277"/>
        <end position="297"/>
    </location>
</feature>
<feature type="transmembrane region" description="Helical" evidence="1">
    <location>
        <begin position="309"/>
        <end position="329"/>
    </location>
</feature>
<dbReference type="SUPFAM" id="SSF109604">
    <property type="entry name" value="HD-domain/PDEase-like"/>
    <property type="match status" value="1"/>
</dbReference>
<dbReference type="AlphaFoldDB" id="A0A2G3E0B9"/>
<organism evidence="4 5">
    <name type="scientific">Pseudobutyrivibrio ruminis</name>
    <dbReference type="NCBI Taxonomy" id="46206"/>
    <lineage>
        <taxon>Bacteria</taxon>
        <taxon>Bacillati</taxon>
        <taxon>Bacillota</taxon>
        <taxon>Clostridia</taxon>
        <taxon>Lachnospirales</taxon>
        <taxon>Lachnospiraceae</taxon>
        <taxon>Pseudobutyrivibrio</taxon>
    </lineage>
</organism>
<proteinExistence type="predicted"/>
<dbReference type="Proteomes" id="UP000225889">
    <property type="component" value="Unassembled WGS sequence"/>
</dbReference>
<dbReference type="InterPro" id="IPR006674">
    <property type="entry name" value="HD_domain"/>
</dbReference>
<dbReference type="RefSeq" id="WP_099391047.1">
    <property type="nucleotide sequence ID" value="NZ_PDYF01000002.1"/>
</dbReference>
<dbReference type="PROSITE" id="PS51831">
    <property type="entry name" value="HD"/>
    <property type="match status" value="1"/>
</dbReference>
<evidence type="ECO:0000259" key="2">
    <source>
        <dbReference type="PROSITE" id="PS51831"/>
    </source>
</evidence>
<dbReference type="CDD" id="cd00077">
    <property type="entry name" value="HDc"/>
    <property type="match status" value="1"/>
</dbReference>
<accession>A0A2G3E0B9</accession>
<dbReference type="Pfam" id="PF13487">
    <property type="entry name" value="HD_5"/>
    <property type="match status" value="1"/>
</dbReference>
<dbReference type="SMART" id="SM00471">
    <property type="entry name" value="HDc"/>
    <property type="match status" value="1"/>
</dbReference>
<dbReference type="PROSITE" id="PS51832">
    <property type="entry name" value="HD_GYP"/>
    <property type="match status" value="1"/>
</dbReference>
<feature type="domain" description="HD-GYP" evidence="3">
    <location>
        <begin position="399"/>
        <end position="599"/>
    </location>
</feature>
<feature type="transmembrane region" description="Helical" evidence="1">
    <location>
        <begin position="16"/>
        <end position="37"/>
    </location>
</feature>
<gene>
    <name evidence="4" type="ORF">CSX01_00530</name>
</gene>
<name>A0A2G3E0B9_9FIRM</name>
<reference evidence="4 5" key="2">
    <citation type="submission" date="2017-10" db="EMBL/GenBank/DDBJ databases">
        <authorList>
            <person name="Banno H."/>
            <person name="Chua N.-H."/>
        </authorList>
    </citation>
    <scope>NUCLEOTIDE SEQUENCE [LARGE SCALE GENOMIC DNA]</scope>
    <source>
        <strain evidence="4 5">JK626</strain>
    </source>
</reference>
<keyword evidence="1" id="KW-0812">Transmembrane</keyword>
<evidence type="ECO:0000259" key="3">
    <source>
        <dbReference type="PROSITE" id="PS51832"/>
    </source>
</evidence>
<feature type="transmembrane region" description="Helical" evidence="1">
    <location>
        <begin position="218"/>
        <end position="239"/>
    </location>
</feature>